<dbReference type="OrthoDB" id="3220614at2759"/>
<dbReference type="AlphaFoldDB" id="A0A9P7EQX2"/>
<feature type="compositionally biased region" description="Basic and acidic residues" evidence="1">
    <location>
        <begin position="89"/>
        <end position="100"/>
    </location>
</feature>
<evidence type="ECO:0000256" key="1">
    <source>
        <dbReference type="SAM" id="MobiDB-lite"/>
    </source>
</evidence>
<dbReference type="Pfam" id="PF20414">
    <property type="entry name" value="DUF6698"/>
    <property type="match status" value="1"/>
</dbReference>
<feature type="region of interest" description="Disordered" evidence="1">
    <location>
        <begin position="1"/>
        <end position="101"/>
    </location>
</feature>
<dbReference type="Proteomes" id="UP000823399">
    <property type="component" value="Unassembled WGS sequence"/>
</dbReference>
<dbReference type="RefSeq" id="XP_041284208.1">
    <property type="nucleotide sequence ID" value="XM_041434696.1"/>
</dbReference>
<gene>
    <name evidence="2" type="ORF">F5147DRAFT_660929</name>
</gene>
<dbReference type="EMBL" id="JABBWM010000437">
    <property type="protein sequence ID" value="KAG2081237.1"/>
    <property type="molecule type" value="Genomic_DNA"/>
</dbReference>
<sequence>MSSHCRPGASSSSSDPPDSDAMYIQSTSISSVGSSPEPVKLGKRKNKRSESPEPSRPSKCKHMHSSRDTRTDDLINSISSGSHKHTTRKHEDSKTDDTELYRNAGRKTSSLLDTFGIPSAAFKTGLQFDRGGKRDPNNVTNRHLLLYNGVIDYVPGLESELNHISSKKLNMIIAMVTVSKGMSDGRSADLSSVKHKGLQYIGLNMYSKADALDPPIPEIEDKSMRGLNHPQLARLLCPRKKLDWFDKDPDSYRYGCLASWRNHHDGTQLANILYEHGVYNAA</sequence>
<protein>
    <submittedName>
        <fullName evidence="2">Uncharacterized protein</fullName>
    </submittedName>
</protein>
<proteinExistence type="predicted"/>
<organism evidence="2 3">
    <name type="scientific">Suillus discolor</name>
    <dbReference type="NCBI Taxonomy" id="1912936"/>
    <lineage>
        <taxon>Eukaryota</taxon>
        <taxon>Fungi</taxon>
        <taxon>Dikarya</taxon>
        <taxon>Basidiomycota</taxon>
        <taxon>Agaricomycotina</taxon>
        <taxon>Agaricomycetes</taxon>
        <taxon>Agaricomycetidae</taxon>
        <taxon>Boletales</taxon>
        <taxon>Suillineae</taxon>
        <taxon>Suillaceae</taxon>
        <taxon>Suillus</taxon>
    </lineage>
</organism>
<evidence type="ECO:0000313" key="3">
    <source>
        <dbReference type="Proteomes" id="UP000823399"/>
    </source>
</evidence>
<dbReference type="InterPro" id="IPR046521">
    <property type="entry name" value="DUF6698"/>
</dbReference>
<name>A0A9P7EQX2_9AGAM</name>
<keyword evidence="3" id="KW-1185">Reference proteome</keyword>
<feature type="compositionally biased region" description="Low complexity" evidence="1">
    <location>
        <begin position="10"/>
        <end position="35"/>
    </location>
</feature>
<reference evidence="2" key="1">
    <citation type="journal article" date="2020" name="New Phytol.">
        <title>Comparative genomics reveals dynamic genome evolution in host specialist ectomycorrhizal fungi.</title>
        <authorList>
            <person name="Lofgren L.A."/>
            <person name="Nguyen N.H."/>
            <person name="Vilgalys R."/>
            <person name="Ruytinx J."/>
            <person name="Liao H.L."/>
            <person name="Branco S."/>
            <person name="Kuo A."/>
            <person name="LaButti K."/>
            <person name="Lipzen A."/>
            <person name="Andreopoulos W."/>
            <person name="Pangilinan J."/>
            <person name="Riley R."/>
            <person name="Hundley H."/>
            <person name="Na H."/>
            <person name="Barry K."/>
            <person name="Grigoriev I.V."/>
            <person name="Stajich J.E."/>
            <person name="Kennedy P.G."/>
        </authorList>
    </citation>
    <scope>NUCLEOTIDE SEQUENCE</scope>
    <source>
        <strain evidence="2">FC423</strain>
    </source>
</reference>
<comment type="caution">
    <text evidence="2">The sequence shown here is derived from an EMBL/GenBank/DDBJ whole genome shotgun (WGS) entry which is preliminary data.</text>
</comment>
<dbReference type="GeneID" id="64696955"/>
<evidence type="ECO:0000313" key="2">
    <source>
        <dbReference type="EMBL" id="KAG2081237.1"/>
    </source>
</evidence>
<accession>A0A9P7EQX2</accession>